<protein>
    <recommendedName>
        <fullName evidence="3">Acetylornithine deacetylase</fullName>
    </recommendedName>
</protein>
<dbReference type="EMBL" id="LR134405">
    <property type="protein sequence ID" value="VEH66283.1"/>
    <property type="molecule type" value="Genomic_DNA"/>
</dbReference>
<name>A0A3S4XT44_9PAST</name>
<organism evidence="1 2">
    <name type="scientific">Rodentibacter pneumotropicus</name>
    <dbReference type="NCBI Taxonomy" id="758"/>
    <lineage>
        <taxon>Bacteria</taxon>
        <taxon>Pseudomonadati</taxon>
        <taxon>Pseudomonadota</taxon>
        <taxon>Gammaproteobacteria</taxon>
        <taxon>Pasteurellales</taxon>
        <taxon>Pasteurellaceae</taxon>
        <taxon>Rodentibacter</taxon>
    </lineage>
</organism>
<evidence type="ECO:0000313" key="2">
    <source>
        <dbReference type="Proteomes" id="UP000278733"/>
    </source>
</evidence>
<evidence type="ECO:0000313" key="1">
    <source>
        <dbReference type="EMBL" id="VEH66283.1"/>
    </source>
</evidence>
<gene>
    <name evidence="1" type="ORF">NCTC8284_01445</name>
</gene>
<dbReference type="KEGG" id="rpne:NCTC8284_01445"/>
<dbReference type="AlphaFoldDB" id="A0A3S4XT44"/>
<sequence length="51" mass="6108">MNNEQLDIFLDELKELTDIESPTNDINGVNQVAEWFIKKQKHRDYNINEFP</sequence>
<evidence type="ECO:0008006" key="3">
    <source>
        <dbReference type="Google" id="ProtNLM"/>
    </source>
</evidence>
<accession>A0A3S4XT44</accession>
<dbReference type="Proteomes" id="UP000278733">
    <property type="component" value="Chromosome"/>
</dbReference>
<reference evidence="1 2" key="1">
    <citation type="submission" date="2018-12" db="EMBL/GenBank/DDBJ databases">
        <authorList>
            <consortium name="Pathogen Informatics"/>
        </authorList>
    </citation>
    <scope>NUCLEOTIDE SEQUENCE [LARGE SCALE GENOMIC DNA]</scope>
    <source>
        <strain evidence="1 2">NCTC8284</strain>
    </source>
</reference>
<proteinExistence type="predicted"/>